<name>A0ABR2ESJ3_9ROSI</name>
<comment type="caution">
    <text evidence="1">The sequence shown here is derived from an EMBL/GenBank/DDBJ whole genome shotgun (WGS) entry which is preliminary data.</text>
</comment>
<proteinExistence type="predicted"/>
<sequence>MWMGAASSDWAGGGDGGGVGVDPIGEAGVDCLLSCVAGVAAGEGAGLVAWSAGGVAAGLGALPAGATSSCCSEAGRVGIAIWMGTASAISIFRMYSLRVQPALSGVYLSAGWVGTAARRQSAEIRNGKARIPLSFWQAADSSLAMTSPTLNSKPVMIALINTSLVWAADGFWVLASNIPDSAWYSPASHGDCIFASSLACVEFQYPIEIGVGWLPRKAEPAKIVEPFIDDQLQAIVGLGIIEEKSLFVSSAFGSNLLVSGRNVVGG</sequence>
<reference evidence="1 2" key="1">
    <citation type="journal article" date="2024" name="G3 (Bethesda)">
        <title>Genome assembly of Hibiscus sabdariffa L. provides insights into metabolisms of medicinal natural products.</title>
        <authorList>
            <person name="Kim T."/>
        </authorList>
    </citation>
    <scope>NUCLEOTIDE SEQUENCE [LARGE SCALE GENOMIC DNA]</scope>
    <source>
        <strain evidence="1">TK-2024</strain>
        <tissue evidence="1">Old leaves</tissue>
    </source>
</reference>
<dbReference type="Proteomes" id="UP001472677">
    <property type="component" value="Unassembled WGS sequence"/>
</dbReference>
<protein>
    <submittedName>
        <fullName evidence="1">Uncharacterized protein</fullName>
    </submittedName>
</protein>
<gene>
    <name evidence="1" type="ORF">V6N12_058577</name>
</gene>
<accession>A0ABR2ESJ3</accession>
<evidence type="ECO:0000313" key="2">
    <source>
        <dbReference type="Proteomes" id="UP001472677"/>
    </source>
</evidence>
<evidence type="ECO:0000313" key="1">
    <source>
        <dbReference type="EMBL" id="KAK8565001.1"/>
    </source>
</evidence>
<organism evidence="1 2">
    <name type="scientific">Hibiscus sabdariffa</name>
    <name type="common">roselle</name>
    <dbReference type="NCBI Taxonomy" id="183260"/>
    <lineage>
        <taxon>Eukaryota</taxon>
        <taxon>Viridiplantae</taxon>
        <taxon>Streptophyta</taxon>
        <taxon>Embryophyta</taxon>
        <taxon>Tracheophyta</taxon>
        <taxon>Spermatophyta</taxon>
        <taxon>Magnoliopsida</taxon>
        <taxon>eudicotyledons</taxon>
        <taxon>Gunneridae</taxon>
        <taxon>Pentapetalae</taxon>
        <taxon>rosids</taxon>
        <taxon>malvids</taxon>
        <taxon>Malvales</taxon>
        <taxon>Malvaceae</taxon>
        <taxon>Malvoideae</taxon>
        <taxon>Hibiscus</taxon>
    </lineage>
</organism>
<keyword evidence="2" id="KW-1185">Reference proteome</keyword>
<dbReference type="EMBL" id="JBBPBM010000010">
    <property type="protein sequence ID" value="KAK8565001.1"/>
    <property type="molecule type" value="Genomic_DNA"/>
</dbReference>